<accession>A0A9D3Y6K9</accession>
<dbReference type="EMBL" id="JAIWYP010000019">
    <property type="protein sequence ID" value="KAH3692808.1"/>
    <property type="molecule type" value="Genomic_DNA"/>
</dbReference>
<feature type="compositionally biased region" description="Basic and acidic residues" evidence="1">
    <location>
        <begin position="1169"/>
        <end position="1196"/>
    </location>
</feature>
<feature type="compositionally biased region" description="Basic and acidic residues" evidence="1">
    <location>
        <begin position="32"/>
        <end position="58"/>
    </location>
</feature>
<feature type="compositionally biased region" description="Basic and acidic residues" evidence="1">
    <location>
        <begin position="1101"/>
        <end position="1119"/>
    </location>
</feature>
<gene>
    <name evidence="2" type="ORF">DPMN_194560</name>
</gene>
<evidence type="ECO:0000313" key="2">
    <source>
        <dbReference type="EMBL" id="KAH3692808.1"/>
    </source>
</evidence>
<comment type="caution">
    <text evidence="2">The sequence shown here is derived from an EMBL/GenBank/DDBJ whole genome shotgun (WGS) entry which is preliminary data.</text>
</comment>
<feature type="region of interest" description="Disordered" evidence="1">
    <location>
        <begin position="267"/>
        <end position="288"/>
    </location>
</feature>
<feature type="region of interest" description="Disordered" evidence="1">
    <location>
        <begin position="164"/>
        <end position="215"/>
    </location>
</feature>
<feature type="compositionally biased region" description="Basic and acidic residues" evidence="1">
    <location>
        <begin position="276"/>
        <end position="288"/>
    </location>
</feature>
<reference evidence="2" key="1">
    <citation type="journal article" date="2019" name="bioRxiv">
        <title>The Genome of the Zebra Mussel, Dreissena polymorpha: A Resource for Invasive Species Research.</title>
        <authorList>
            <person name="McCartney M.A."/>
            <person name="Auch B."/>
            <person name="Kono T."/>
            <person name="Mallez S."/>
            <person name="Zhang Y."/>
            <person name="Obille A."/>
            <person name="Becker A."/>
            <person name="Abrahante J.E."/>
            <person name="Garbe J."/>
            <person name="Badalamenti J.P."/>
            <person name="Herman A."/>
            <person name="Mangelson H."/>
            <person name="Liachko I."/>
            <person name="Sullivan S."/>
            <person name="Sone E.D."/>
            <person name="Koren S."/>
            <person name="Silverstein K.A.T."/>
            <person name="Beckman K.B."/>
            <person name="Gohl D.M."/>
        </authorList>
    </citation>
    <scope>NUCLEOTIDE SEQUENCE</scope>
    <source>
        <strain evidence="2">Duluth1</strain>
        <tissue evidence="2">Whole animal</tissue>
    </source>
</reference>
<sequence>MTSIEKEPKDKVRPFNSLVETVTKMIEDKQQEIETKADANKHPTNDTHISNEEAKETEVAEVENVETTDLKHNDTTFDTERKLETILIKEGQEESDHSKDTTVEQAVEQVNEVISGDSANMKGEGTDVKEYNSIAGFELDIHLSSVEEYKEEINVSNKHESENVVYGMDDVPNIKDKSKTDTPMQDSEQTINEKASLSADIESVKEDGRNDKKIDTICETENDIQTPSVDGEIADNNFHTNSEAETITESPNEVSNVIAFEQLTNESKTVSNERANTSDHYHDNENKASELNNMKVETNNENEHDLQMTSVEKEPKDKDLPTNSQVETVTETIKDTKQDLETNADAKKHITNDTHIRNEEVNETEFAEVANVETADVKRNDTTFDPERKLATIFTKEGQDDSDHFKDTKVEQTVEQVTEVICVDSENMKGEGTDVKEFNSKPGVELDIHLSETDMQTSSLDEEIADNNFHTDSEAKTITDSPNEVSNVIAFEQLTNESITDSDERANTSDHDNENKASELDNMKVETNNDYETIPSFSTESHMETVLTEEGKHESDQFVNIELKLQKNSIDEGREVKYLRTNIAYKQEVVNDINEVISGDQEIVKYKGTDDKEIDNESETKRYGFSETMREMNMILTEDTKQHNDQITASEEETKLRPITEIINGDVDHVKYISADENEIVKISVTEREMQKTGMENKEVEHNKHFNCNEEIINSEPDTLAKITDNQQRVNVSETNDKEYRFDIKSNIYNKDAEFEELEQKKAIQSDIKENYISCDKEICIETLLEEKGKDTRNVTIDNKEEEIKPNEAETANDTDDFSKNEKQNETWSVESPRLFPLKVQSPEQSKTYKEENDIKIFGPACEPTDPVPVSSLIQDVCDHENKICTSEQEGSFTCEITYSDDFNSYVNETNEIESMANELEKSETFNEISELDISDTATTHNNEESDVSQIIDSLKEIDNDHSTQETITDEYNKNDDHFSKSEQETVTGKTYDISEITTEDATPSHAFKSDLIEDNTIKIISAEANKYETGYLEIDKLERSVENTNKITSKKDNESETDAHKKNNEHEYITEREADETKIEETEKRNIEGVDAIQNVSFSDTERLRQTHNDPKNKENKKLIDKSEIMINAHASDSESISHSLAQDNEVNRLDNTKDRYTDDQDGLLDEESQKVKVITDELEKDRQQSPDTESKLDTRTMIQEMNDCVEKKNVDYSDEKVIDNISESKSDMQTTTLEKIKEHDYIVSKNEDGAVTGKTHDIKEMTTEDEKVSYVLKQDFNEADSTVKVLSEKADKSEIGHLKNDKVEGSVDKKK</sequence>
<evidence type="ECO:0000256" key="1">
    <source>
        <dbReference type="SAM" id="MobiDB-lite"/>
    </source>
</evidence>
<feature type="region of interest" description="Disordered" evidence="1">
    <location>
        <begin position="1046"/>
        <end position="1066"/>
    </location>
</feature>
<reference evidence="2" key="2">
    <citation type="submission" date="2020-11" db="EMBL/GenBank/DDBJ databases">
        <authorList>
            <person name="McCartney M.A."/>
            <person name="Auch B."/>
            <person name="Kono T."/>
            <person name="Mallez S."/>
            <person name="Becker A."/>
            <person name="Gohl D.M."/>
            <person name="Silverstein K.A.T."/>
            <person name="Koren S."/>
            <person name="Bechman K.B."/>
            <person name="Herman A."/>
            <person name="Abrahante J.E."/>
            <person name="Garbe J."/>
        </authorList>
    </citation>
    <scope>NUCLEOTIDE SEQUENCE</scope>
    <source>
        <strain evidence="2">Duluth1</strain>
        <tissue evidence="2">Whole animal</tissue>
    </source>
</reference>
<dbReference type="Proteomes" id="UP000828390">
    <property type="component" value="Unassembled WGS sequence"/>
</dbReference>
<feature type="compositionally biased region" description="Polar residues" evidence="1">
    <location>
        <begin position="181"/>
        <end position="195"/>
    </location>
</feature>
<feature type="region of interest" description="Disordered" evidence="1">
    <location>
        <begin position="32"/>
        <end position="61"/>
    </location>
</feature>
<feature type="compositionally biased region" description="Polar residues" evidence="1">
    <location>
        <begin position="1135"/>
        <end position="1146"/>
    </location>
</feature>
<feature type="region of interest" description="Disordered" evidence="1">
    <location>
        <begin position="1093"/>
        <end position="1119"/>
    </location>
</feature>
<feature type="compositionally biased region" description="Basic and acidic residues" evidence="1">
    <location>
        <begin position="1147"/>
        <end position="1160"/>
    </location>
</feature>
<feature type="compositionally biased region" description="Basic and acidic residues" evidence="1">
    <location>
        <begin position="502"/>
        <end position="520"/>
    </location>
</feature>
<evidence type="ECO:0000313" key="3">
    <source>
        <dbReference type="Proteomes" id="UP000828390"/>
    </source>
</evidence>
<feature type="compositionally biased region" description="Basic and acidic residues" evidence="1">
    <location>
        <begin position="797"/>
        <end position="808"/>
    </location>
</feature>
<feature type="compositionally biased region" description="Basic and acidic residues" evidence="1">
    <location>
        <begin position="1050"/>
        <end position="1066"/>
    </location>
</feature>
<proteinExistence type="predicted"/>
<feature type="region of interest" description="Disordered" evidence="1">
    <location>
        <begin position="1134"/>
        <end position="1197"/>
    </location>
</feature>
<organism evidence="2 3">
    <name type="scientific">Dreissena polymorpha</name>
    <name type="common">Zebra mussel</name>
    <name type="synonym">Mytilus polymorpha</name>
    <dbReference type="NCBI Taxonomy" id="45954"/>
    <lineage>
        <taxon>Eukaryota</taxon>
        <taxon>Metazoa</taxon>
        <taxon>Spiralia</taxon>
        <taxon>Lophotrochozoa</taxon>
        <taxon>Mollusca</taxon>
        <taxon>Bivalvia</taxon>
        <taxon>Autobranchia</taxon>
        <taxon>Heteroconchia</taxon>
        <taxon>Euheterodonta</taxon>
        <taxon>Imparidentia</taxon>
        <taxon>Neoheterodontei</taxon>
        <taxon>Myida</taxon>
        <taxon>Dreissenoidea</taxon>
        <taxon>Dreissenidae</taxon>
        <taxon>Dreissena</taxon>
    </lineage>
</organism>
<feature type="compositionally biased region" description="Basic and acidic residues" evidence="1">
    <location>
        <begin position="202"/>
        <end position="215"/>
    </location>
</feature>
<name>A0A9D3Y6K9_DREPO</name>
<feature type="region of interest" description="Disordered" evidence="1">
    <location>
        <begin position="495"/>
        <end position="520"/>
    </location>
</feature>
<feature type="region of interest" description="Disordered" evidence="1">
    <location>
        <begin position="797"/>
        <end position="826"/>
    </location>
</feature>
<protein>
    <submittedName>
        <fullName evidence="2">Uncharacterized protein</fullName>
    </submittedName>
</protein>
<keyword evidence="3" id="KW-1185">Reference proteome</keyword>